<organism evidence="1 2">
    <name type="scientific">Colwellia marinimaniae</name>
    <dbReference type="NCBI Taxonomy" id="1513592"/>
    <lineage>
        <taxon>Bacteria</taxon>
        <taxon>Pseudomonadati</taxon>
        <taxon>Pseudomonadota</taxon>
        <taxon>Gammaproteobacteria</taxon>
        <taxon>Alteromonadales</taxon>
        <taxon>Colwelliaceae</taxon>
        <taxon>Colwellia</taxon>
    </lineage>
</organism>
<gene>
    <name evidence="1" type="primary">neuA</name>
    <name evidence="1" type="ORF">MTCD1_02578</name>
</gene>
<dbReference type="Pfam" id="PF02348">
    <property type="entry name" value="CTP_transf_3"/>
    <property type="match status" value="1"/>
</dbReference>
<dbReference type="GO" id="GO:0008781">
    <property type="term" value="F:N-acylneuraminate cytidylyltransferase activity"/>
    <property type="evidence" value="ECO:0007669"/>
    <property type="project" value="UniProtKB-EC"/>
</dbReference>
<keyword evidence="2" id="KW-1185">Reference proteome</keyword>
<dbReference type="InterPro" id="IPR029044">
    <property type="entry name" value="Nucleotide-diphossugar_trans"/>
</dbReference>
<dbReference type="PANTHER" id="PTHR21485">
    <property type="entry name" value="HAD SUPERFAMILY MEMBERS CMAS AND KDSC"/>
    <property type="match status" value="1"/>
</dbReference>
<dbReference type="CDD" id="cd02513">
    <property type="entry name" value="CMP-NeuAc_Synthase"/>
    <property type="match status" value="1"/>
</dbReference>
<dbReference type="EC" id="2.7.7.43" evidence="1"/>
<dbReference type="InterPro" id="IPR050793">
    <property type="entry name" value="CMP-NeuNAc_synthase"/>
</dbReference>
<protein>
    <submittedName>
        <fullName evidence="1">Acylneuraminate cytidylyltransferase</fullName>
        <ecNumber evidence="1">2.7.7.43</ecNumber>
    </submittedName>
</protein>
<evidence type="ECO:0000313" key="1">
    <source>
        <dbReference type="EMBL" id="GAW96955.1"/>
    </source>
</evidence>
<keyword evidence="1" id="KW-0548">Nucleotidyltransferase</keyword>
<accession>A0ABQ0MX82</accession>
<sequence>MSIVAFIPARGGSKGVIQKNIKLLAGKPLIAWSIEQALASNLITRVIVSTDCPEIARVAKEYGAEVPFLRPDSISGDKATTESAMLHCCSYLKEKNEFPELFILVQATSPIRSENQFDNAILYFKKNNYDSLLTVSPSHRFTWKNPANPSASYDFTNRPRRQDIKEEDQEYLETGSFYITKTELLVEAENRLVGNIGMFKTPEDESYEIDSLVDFKVCEEILKIKNNIG</sequence>
<dbReference type="EMBL" id="BDQM01000022">
    <property type="protein sequence ID" value="GAW96955.1"/>
    <property type="molecule type" value="Genomic_DNA"/>
</dbReference>
<dbReference type="PANTHER" id="PTHR21485:SF3">
    <property type="entry name" value="N-ACYLNEURAMINATE CYTIDYLYLTRANSFERASE"/>
    <property type="match status" value="1"/>
</dbReference>
<evidence type="ECO:0000313" key="2">
    <source>
        <dbReference type="Proteomes" id="UP000197068"/>
    </source>
</evidence>
<dbReference type="InterPro" id="IPR003329">
    <property type="entry name" value="Cytidylyl_trans"/>
</dbReference>
<dbReference type="RefSeq" id="WP_057181277.1">
    <property type="nucleotide sequence ID" value="NZ_BDQM01000022.1"/>
</dbReference>
<dbReference type="Proteomes" id="UP000197068">
    <property type="component" value="Unassembled WGS sequence"/>
</dbReference>
<dbReference type="Gene3D" id="3.90.550.10">
    <property type="entry name" value="Spore Coat Polysaccharide Biosynthesis Protein SpsA, Chain A"/>
    <property type="match status" value="1"/>
</dbReference>
<name>A0ABQ0MX82_9GAMM</name>
<dbReference type="SUPFAM" id="SSF53448">
    <property type="entry name" value="Nucleotide-diphospho-sugar transferases"/>
    <property type="match status" value="1"/>
</dbReference>
<comment type="caution">
    <text evidence="1">The sequence shown here is derived from an EMBL/GenBank/DDBJ whole genome shotgun (WGS) entry which is preliminary data.</text>
</comment>
<proteinExistence type="predicted"/>
<reference evidence="1 2" key="1">
    <citation type="submission" date="2017-06" db="EMBL/GenBank/DDBJ databases">
        <title>Whole Genome Sequences of Colwellia marinimaniae MTCD1.</title>
        <authorList>
            <person name="Kusumoto H."/>
            <person name="Inoue M."/>
            <person name="Tanikawa K."/>
            <person name="Maeji H."/>
            <person name="Cameron J.H."/>
            <person name="Bartlett D.H."/>
        </authorList>
    </citation>
    <scope>NUCLEOTIDE SEQUENCE [LARGE SCALE GENOMIC DNA]</scope>
    <source>
        <strain evidence="1 2">MTCD1</strain>
    </source>
</reference>
<keyword evidence="1" id="KW-0808">Transferase</keyword>